<organism evidence="1 2">
    <name type="scientific">Candidatus Alloenteromonas pullistercoris</name>
    <dbReference type="NCBI Taxonomy" id="2840785"/>
    <lineage>
        <taxon>Bacteria</taxon>
        <taxon>Bacillati</taxon>
        <taxon>Bacillota</taxon>
        <taxon>Bacillota incertae sedis</taxon>
        <taxon>Candidatus Alloenteromonas</taxon>
    </lineage>
</organism>
<comment type="caution">
    <text evidence="1">The sequence shown here is derived from an EMBL/GenBank/DDBJ whole genome shotgun (WGS) entry which is preliminary data.</text>
</comment>
<reference evidence="1" key="2">
    <citation type="journal article" date="2021" name="PeerJ">
        <title>Extensive microbial diversity within the chicken gut microbiome revealed by metagenomics and culture.</title>
        <authorList>
            <person name="Gilroy R."/>
            <person name="Ravi A."/>
            <person name="Getino M."/>
            <person name="Pursley I."/>
            <person name="Horton D.L."/>
            <person name="Alikhan N.F."/>
            <person name="Baker D."/>
            <person name="Gharbi K."/>
            <person name="Hall N."/>
            <person name="Watson M."/>
            <person name="Adriaenssens E.M."/>
            <person name="Foster-Nyarko E."/>
            <person name="Jarju S."/>
            <person name="Secka A."/>
            <person name="Antonio M."/>
            <person name="Oren A."/>
            <person name="Chaudhuri R.R."/>
            <person name="La Ragione R."/>
            <person name="Hildebrand F."/>
            <person name="Pallen M.J."/>
        </authorList>
    </citation>
    <scope>NUCLEOTIDE SEQUENCE</scope>
    <source>
        <strain evidence="1">17113</strain>
    </source>
</reference>
<evidence type="ECO:0000313" key="2">
    <source>
        <dbReference type="Proteomes" id="UP000823634"/>
    </source>
</evidence>
<name>A0A9D9DFI3_9FIRM</name>
<evidence type="ECO:0000313" key="1">
    <source>
        <dbReference type="EMBL" id="MBO8426371.1"/>
    </source>
</evidence>
<reference evidence="1" key="1">
    <citation type="submission" date="2020-10" db="EMBL/GenBank/DDBJ databases">
        <authorList>
            <person name="Gilroy R."/>
        </authorList>
    </citation>
    <scope>NUCLEOTIDE SEQUENCE</scope>
    <source>
        <strain evidence="1">17113</strain>
    </source>
</reference>
<sequence length="106" mass="11128">MPSRGKRAVRWCGLFACGIALVFSLSGVAGVLARPRASLSGTSWSGMGHSARFLDGDGYFDGEPFSYAESSGMAKGELDGGGAIDFVLMSGDRLFCVTEVALLLRQ</sequence>
<accession>A0A9D9DFI3</accession>
<gene>
    <name evidence="1" type="ORF">IAC61_03515</name>
</gene>
<protein>
    <submittedName>
        <fullName evidence="1">Uncharacterized protein</fullName>
    </submittedName>
</protein>
<dbReference type="EMBL" id="JADINA010000022">
    <property type="protein sequence ID" value="MBO8426371.1"/>
    <property type="molecule type" value="Genomic_DNA"/>
</dbReference>
<proteinExistence type="predicted"/>
<dbReference type="AlphaFoldDB" id="A0A9D9DFI3"/>
<dbReference type="Proteomes" id="UP000823634">
    <property type="component" value="Unassembled WGS sequence"/>
</dbReference>